<dbReference type="CDD" id="cd00064">
    <property type="entry name" value="FU"/>
    <property type="match status" value="1"/>
</dbReference>
<gene>
    <name evidence="3" type="ORF">TTHERM_00220970</name>
</gene>
<dbReference type="RefSeq" id="XP_001020669.2">
    <property type="nucleotide sequence ID" value="XM_001020669.2"/>
</dbReference>
<dbReference type="OrthoDB" id="10035969at2759"/>
<dbReference type="SUPFAM" id="SSF57184">
    <property type="entry name" value="Growth factor receptor domain"/>
    <property type="match status" value="5"/>
</dbReference>
<dbReference type="PANTHER" id="PTHR15332">
    <property type="entry name" value="PROPROTEIN CONVERTASE SUBTILISIN_KEXIN TYPE 5-LIKE"/>
    <property type="match status" value="1"/>
</dbReference>
<dbReference type="SMART" id="SM00181">
    <property type="entry name" value="EGF"/>
    <property type="match status" value="8"/>
</dbReference>
<protein>
    <submittedName>
        <fullName evidence="3">Zinc finger lsd1 subclass family protein</fullName>
    </submittedName>
</protein>
<dbReference type="PANTHER" id="PTHR15332:SF175">
    <property type="entry name" value="PROPROTEIN CONVERTASE SUBTILISIN_KEXIN TYPE 5-LIKE"/>
    <property type="match status" value="1"/>
</dbReference>
<name>I7LW00_TETTS</name>
<dbReference type="Proteomes" id="UP000009168">
    <property type="component" value="Unassembled WGS sequence"/>
</dbReference>
<dbReference type="AlphaFoldDB" id="I7LW00"/>
<evidence type="ECO:0000313" key="4">
    <source>
        <dbReference type="Proteomes" id="UP000009168"/>
    </source>
</evidence>
<dbReference type="InterPro" id="IPR000742">
    <property type="entry name" value="EGF"/>
</dbReference>
<dbReference type="Gene3D" id="2.10.220.10">
    <property type="entry name" value="Hormone Receptor, Insulin-like Growth Factor Receptor 1, Chain A, domain 2"/>
    <property type="match status" value="5"/>
</dbReference>
<feature type="domain" description="TNFR-Cys" evidence="2">
    <location>
        <begin position="430"/>
        <end position="475"/>
    </location>
</feature>
<feature type="repeat" description="TNFR-Cys" evidence="1">
    <location>
        <begin position="430"/>
        <end position="475"/>
    </location>
</feature>
<comment type="caution">
    <text evidence="1">Lacks conserved residue(s) required for the propagation of feature annotation.</text>
</comment>
<dbReference type="PROSITE" id="PS50050">
    <property type="entry name" value="TNFR_NGFR_2"/>
    <property type="match status" value="1"/>
</dbReference>
<organism evidence="3 4">
    <name type="scientific">Tetrahymena thermophila (strain SB210)</name>
    <dbReference type="NCBI Taxonomy" id="312017"/>
    <lineage>
        <taxon>Eukaryota</taxon>
        <taxon>Sar</taxon>
        <taxon>Alveolata</taxon>
        <taxon>Ciliophora</taxon>
        <taxon>Intramacronucleata</taxon>
        <taxon>Oligohymenophorea</taxon>
        <taxon>Hymenostomatida</taxon>
        <taxon>Tetrahymenina</taxon>
        <taxon>Tetrahymenidae</taxon>
        <taxon>Tetrahymena</taxon>
    </lineage>
</organism>
<dbReference type="KEGG" id="tet:TTHERM_00220970"/>
<evidence type="ECO:0000313" key="3">
    <source>
        <dbReference type="EMBL" id="EAS00424.2"/>
    </source>
</evidence>
<dbReference type="eggNOG" id="KOG3525">
    <property type="taxonomic scope" value="Eukaryota"/>
</dbReference>
<sequence length="867" mass="97466">MTVIAATQSNSFSQKQQFYCNNNLEQISLNVDLTYATQVLVYLYTNNVSSQLLVGFKTGYFTCQMPSLQIDMICNKNEYFQASTNQCVVCDQNCSKCNSQGQCLDCIQGYYIKNNICISNNQYFIQQIPLNCLKGYQLNNQNECVSCPTSGQLCTLSQADQYINYCNYNNYDQFNDLNCSQCNNGYLMNQICVSQCPIYYQPDIQNINCQSIGINNCIQTQNKLCVKCDSTSLIDSSQNCIKIICTSNCATCQYINSNNVCILCNSGYYLQDNQCVANSNCQNNIVTKKNVSICQICDPSYFQINSDKTCTLKQYYYLVQQNGIFLPQSCSQCLYQDQCPECQVSSSCLVYSNQNTCLYCNTNYIVDNNGQCQQKSSFISEYNQIVDYCIEYDSTSTKCASCLVGYYVSSNGQCLQCLYKLSDTNACAFTCPSGYYTNSSTYDCQKCQDSNCSVCDSTLICQTCNQNFHLYNSVCYQDQCLSNQYRDDQNQICQNCYYRCATCNEQGISGYFYNGNEDSDLKNSSVDISKCQACDSSCKECQGTATNCTVCQYTLMLNSQNKCVETCPKGYYQDTTTFQCVLCSDVNCNTCNSSLVCTYCNSGYVLTPQQICSNACQTGYYNQNQICQQCQTYCSSCLSLNNCLICEQNYDLINGQCDQKCSKSQYRDQQTLKCMQCDSSCLTCNGPLNINCLSCSPKLTMSSIGKCTICDEGEFYQKNEQQDIQNDTIDYLSCKKCDSSCQYCNGLTKYDCVTCMSGLFYDQINKICTTKSEIESEQSQSQECQDLQIQTQSLSDCESELGQIDLLSSLNQINTIGLVSGGFFLSLFVPQIGCMMWSKFLLPSKFLYAQHTGSYSGSNLVVKDIII</sequence>
<dbReference type="SMART" id="SM00261">
    <property type="entry name" value="FU"/>
    <property type="match status" value="11"/>
</dbReference>
<evidence type="ECO:0000259" key="2">
    <source>
        <dbReference type="PROSITE" id="PS50050"/>
    </source>
</evidence>
<evidence type="ECO:0000256" key="1">
    <source>
        <dbReference type="PROSITE-ProRule" id="PRU00206"/>
    </source>
</evidence>
<proteinExistence type="predicted"/>
<dbReference type="InterPro" id="IPR006212">
    <property type="entry name" value="Furin_repeat"/>
</dbReference>
<dbReference type="InParanoid" id="I7LW00"/>
<reference evidence="4" key="1">
    <citation type="journal article" date="2006" name="PLoS Biol.">
        <title>Macronuclear genome sequence of the ciliate Tetrahymena thermophila, a model eukaryote.</title>
        <authorList>
            <person name="Eisen J.A."/>
            <person name="Coyne R.S."/>
            <person name="Wu M."/>
            <person name="Wu D."/>
            <person name="Thiagarajan M."/>
            <person name="Wortman J.R."/>
            <person name="Badger J.H."/>
            <person name="Ren Q."/>
            <person name="Amedeo P."/>
            <person name="Jones K.M."/>
            <person name="Tallon L.J."/>
            <person name="Delcher A.L."/>
            <person name="Salzberg S.L."/>
            <person name="Silva J.C."/>
            <person name="Haas B.J."/>
            <person name="Majoros W.H."/>
            <person name="Farzad M."/>
            <person name="Carlton J.M."/>
            <person name="Smith R.K. Jr."/>
            <person name="Garg J."/>
            <person name="Pearlman R.E."/>
            <person name="Karrer K.M."/>
            <person name="Sun L."/>
            <person name="Manning G."/>
            <person name="Elde N.C."/>
            <person name="Turkewitz A.P."/>
            <person name="Asai D.J."/>
            <person name="Wilkes D.E."/>
            <person name="Wang Y."/>
            <person name="Cai H."/>
            <person name="Collins K."/>
            <person name="Stewart B.A."/>
            <person name="Lee S.R."/>
            <person name="Wilamowska K."/>
            <person name="Weinberg Z."/>
            <person name="Ruzzo W.L."/>
            <person name="Wloga D."/>
            <person name="Gaertig J."/>
            <person name="Frankel J."/>
            <person name="Tsao C.-C."/>
            <person name="Gorovsky M.A."/>
            <person name="Keeling P.J."/>
            <person name="Waller R.F."/>
            <person name="Patron N.J."/>
            <person name="Cherry J.M."/>
            <person name="Stover N.A."/>
            <person name="Krieger C.J."/>
            <person name="del Toro C."/>
            <person name="Ryder H.F."/>
            <person name="Williamson S.C."/>
            <person name="Barbeau R.A."/>
            <person name="Hamilton E.P."/>
            <person name="Orias E."/>
        </authorList>
    </citation>
    <scope>NUCLEOTIDE SEQUENCE [LARGE SCALE GENOMIC DNA]</scope>
    <source>
        <strain evidence="4">SB210</strain>
    </source>
</reference>
<accession>I7LW00</accession>
<keyword evidence="4" id="KW-1185">Reference proteome</keyword>
<dbReference type="GeneID" id="7833824"/>
<dbReference type="EMBL" id="GG662621">
    <property type="protein sequence ID" value="EAS00424.2"/>
    <property type="molecule type" value="Genomic_DNA"/>
</dbReference>
<dbReference type="InterPro" id="IPR001368">
    <property type="entry name" value="TNFR/NGFR_Cys_rich_reg"/>
</dbReference>
<dbReference type="InterPro" id="IPR009030">
    <property type="entry name" value="Growth_fac_rcpt_cys_sf"/>
</dbReference>